<gene>
    <name evidence="4" type="ORF">DB31_5628</name>
</gene>
<protein>
    <submittedName>
        <fullName evidence="4">Putative periplasmic lipoprotein</fullName>
    </submittedName>
</protein>
<name>A0A085WSC3_9BACT</name>
<dbReference type="EMBL" id="JMCB01000003">
    <property type="protein sequence ID" value="KFE70586.1"/>
    <property type="molecule type" value="Genomic_DNA"/>
</dbReference>
<dbReference type="Pfam" id="PF09375">
    <property type="entry name" value="Peptidase_M75"/>
    <property type="match status" value="1"/>
</dbReference>
<organism evidence="4 5">
    <name type="scientific">Hyalangium minutum</name>
    <dbReference type="NCBI Taxonomy" id="394096"/>
    <lineage>
        <taxon>Bacteria</taxon>
        <taxon>Pseudomonadati</taxon>
        <taxon>Myxococcota</taxon>
        <taxon>Myxococcia</taxon>
        <taxon>Myxococcales</taxon>
        <taxon>Cystobacterineae</taxon>
        <taxon>Archangiaceae</taxon>
        <taxon>Hyalangium</taxon>
    </lineage>
</organism>
<feature type="domain" description="Imelysin-like" evidence="3">
    <location>
        <begin position="48"/>
        <end position="363"/>
    </location>
</feature>
<dbReference type="Gene3D" id="1.20.1420.20">
    <property type="entry name" value="M75 peptidase, HXXE motif"/>
    <property type="match status" value="1"/>
</dbReference>
<dbReference type="Proteomes" id="UP000028725">
    <property type="component" value="Unassembled WGS sequence"/>
</dbReference>
<dbReference type="InterPro" id="IPR038352">
    <property type="entry name" value="Imelysin_sf"/>
</dbReference>
<dbReference type="InterPro" id="IPR018976">
    <property type="entry name" value="Imelysin-like"/>
</dbReference>
<dbReference type="STRING" id="394096.DB31_5628"/>
<evidence type="ECO:0000313" key="5">
    <source>
        <dbReference type="Proteomes" id="UP000028725"/>
    </source>
</evidence>
<sequence>MFALAVLTCLCACKEDSKPDPGNTPPAETVRKELLAAVGSCEQSRSKAFQATAVELETATAALAAAPDTANRDAARAAFHRAMDAWQEIDAMQVGPTLPRSQPGGAELRDNIYSWPLVSRCAVEEQIVARGYESQDFPAMLVSRRGLYAVEFLLFYEGTDTACAPSSPIVAGGTWAALPVEERQARKRAYAAAAAKAVRARADQLADAWDPGKGNFGATLASPGTGNAIYPSVQMALNSVSDGLFYLDSEMKDRKLARPLGLRECDSESCPELLESIYAGRSKANLRNNLVGFRRIVEGCGEGFSGRGFDDLLEAVGSDSLAQALRSRLVAADAALNAIEEQDLAQALVQDKASVRALYDSLKGVTDLLKTDFVTVLDLELPQTVEGDND</sequence>
<dbReference type="InterPro" id="IPR034984">
    <property type="entry name" value="Imelysin-like_IPPA"/>
</dbReference>
<evidence type="ECO:0000256" key="2">
    <source>
        <dbReference type="ARBA" id="ARBA00022729"/>
    </source>
</evidence>
<evidence type="ECO:0000256" key="1">
    <source>
        <dbReference type="ARBA" id="ARBA00004196"/>
    </source>
</evidence>
<keyword evidence="4" id="KW-0449">Lipoprotein</keyword>
<proteinExistence type="predicted"/>
<dbReference type="GO" id="GO:0030313">
    <property type="term" value="C:cell envelope"/>
    <property type="evidence" value="ECO:0007669"/>
    <property type="project" value="UniProtKB-SubCell"/>
</dbReference>
<dbReference type="AlphaFoldDB" id="A0A085WSC3"/>
<comment type="subcellular location">
    <subcellularLocation>
        <location evidence="1">Cell envelope</location>
    </subcellularLocation>
</comment>
<keyword evidence="5" id="KW-1185">Reference proteome</keyword>
<dbReference type="CDD" id="cd14659">
    <property type="entry name" value="Imelysin-like_IPPA"/>
    <property type="match status" value="1"/>
</dbReference>
<evidence type="ECO:0000259" key="3">
    <source>
        <dbReference type="Pfam" id="PF09375"/>
    </source>
</evidence>
<dbReference type="PATRIC" id="fig|394096.3.peg.2106"/>
<reference evidence="4 5" key="1">
    <citation type="submission" date="2014-04" db="EMBL/GenBank/DDBJ databases">
        <title>Genome assembly of Hyalangium minutum DSM 14724.</title>
        <authorList>
            <person name="Sharma G."/>
            <person name="Subramanian S."/>
        </authorList>
    </citation>
    <scope>NUCLEOTIDE SEQUENCE [LARGE SCALE GENOMIC DNA]</scope>
    <source>
        <strain evidence="4 5">DSM 14724</strain>
    </source>
</reference>
<accession>A0A085WSC3</accession>
<keyword evidence="2" id="KW-0732">Signal</keyword>
<comment type="caution">
    <text evidence="4">The sequence shown here is derived from an EMBL/GenBank/DDBJ whole genome shotgun (WGS) entry which is preliminary data.</text>
</comment>
<evidence type="ECO:0000313" key="4">
    <source>
        <dbReference type="EMBL" id="KFE70586.1"/>
    </source>
</evidence>